<accession>A0A822V9T6</accession>
<dbReference type="AlphaFoldDB" id="A0A822V9T6"/>
<feature type="domain" description="SGNH hydrolase-type esterase" evidence="1">
    <location>
        <begin position="40"/>
        <end position="195"/>
    </location>
</feature>
<organism evidence="2 3">
    <name type="scientific">Agrobacterium tumefaciens str. B6</name>
    <dbReference type="NCBI Taxonomy" id="1183423"/>
    <lineage>
        <taxon>Bacteria</taxon>
        <taxon>Pseudomonadati</taxon>
        <taxon>Pseudomonadota</taxon>
        <taxon>Alphaproteobacteria</taxon>
        <taxon>Hyphomicrobiales</taxon>
        <taxon>Rhizobiaceae</taxon>
        <taxon>Rhizobium/Agrobacterium group</taxon>
        <taxon>Agrobacterium</taxon>
        <taxon>Agrobacterium tumefaciens complex</taxon>
    </lineage>
</organism>
<evidence type="ECO:0000313" key="2">
    <source>
        <dbReference type="EMBL" id="CVI24332.1"/>
    </source>
</evidence>
<evidence type="ECO:0000313" key="3">
    <source>
        <dbReference type="Proteomes" id="UP000192074"/>
    </source>
</evidence>
<proteinExistence type="predicted"/>
<dbReference type="SUPFAM" id="SSF52266">
    <property type="entry name" value="SGNH hydrolase"/>
    <property type="match status" value="1"/>
</dbReference>
<dbReference type="EMBL" id="FCNL01000040">
    <property type="protein sequence ID" value="CVI24332.1"/>
    <property type="molecule type" value="Genomic_DNA"/>
</dbReference>
<dbReference type="InterPro" id="IPR013830">
    <property type="entry name" value="SGNH_hydro"/>
</dbReference>
<protein>
    <submittedName>
        <fullName evidence="2">Esterase, SGNH hydrolase-type, subgroup</fullName>
    </submittedName>
</protein>
<dbReference type="CDD" id="cd04502">
    <property type="entry name" value="SGNH_hydrolase_like_7"/>
    <property type="match status" value="1"/>
</dbReference>
<gene>
    <name evidence="2" type="ORF">AGR4A_pAt10072</name>
</gene>
<dbReference type="Proteomes" id="UP000192074">
    <property type="component" value="Unassembled WGS sequence"/>
</dbReference>
<keyword evidence="2" id="KW-0378">Hydrolase</keyword>
<name>A0A822V9T6_AGRTU</name>
<dbReference type="GO" id="GO:0016788">
    <property type="term" value="F:hydrolase activity, acting on ester bonds"/>
    <property type="evidence" value="ECO:0007669"/>
    <property type="project" value="UniProtKB-ARBA"/>
</dbReference>
<comment type="caution">
    <text evidence="2">The sequence shown here is derived from an EMBL/GenBank/DDBJ whole genome shotgun (WGS) entry which is preliminary data.</text>
</comment>
<sequence>MYQFPANIGTNRYDSDVVAILGRLQRLGLPADPIAFYGSSSFRMWSSLAEDINSLNVVNLGFGGGTLLSAMHYMDQLLVPLKPRRTLIYFGENDIASEGQTAETAFRHLQTLTGRISQALPQTRLHILAIKPSPARWIYRDEFERFNRLAKDWGEKRSMAVWLDLNGDLLGENGLPMFRYYQPDLVHLNPAGYAIWAQALKAALKEPCEADV</sequence>
<dbReference type="Pfam" id="PF13472">
    <property type="entry name" value="Lipase_GDSL_2"/>
    <property type="match status" value="1"/>
</dbReference>
<dbReference type="RefSeq" id="WP_060724658.1">
    <property type="nucleotide sequence ID" value="NZ_LMVK01000022.1"/>
</dbReference>
<dbReference type="Gene3D" id="3.40.50.1110">
    <property type="entry name" value="SGNH hydrolase"/>
    <property type="match status" value="1"/>
</dbReference>
<reference evidence="2 3" key="1">
    <citation type="submission" date="2016-01" db="EMBL/GenBank/DDBJ databases">
        <authorList>
            <person name="Regsiter A."/>
            <person name="william w."/>
        </authorList>
    </citation>
    <scope>NUCLEOTIDE SEQUENCE [LARGE SCALE GENOMIC DNA]</scope>
    <source>
        <strain evidence="2 3">B6</strain>
    </source>
</reference>
<dbReference type="InterPro" id="IPR036514">
    <property type="entry name" value="SGNH_hydro_sf"/>
</dbReference>
<evidence type="ECO:0000259" key="1">
    <source>
        <dbReference type="Pfam" id="PF13472"/>
    </source>
</evidence>